<keyword evidence="10" id="KW-0732">Signal</keyword>
<dbReference type="PROSITE" id="PS00162">
    <property type="entry name" value="ALPHA_CA_1"/>
    <property type="match status" value="1"/>
</dbReference>
<dbReference type="Gene3D" id="3.10.200.10">
    <property type="entry name" value="Alpha carbonic anhydrase"/>
    <property type="match status" value="1"/>
</dbReference>
<comment type="catalytic activity">
    <reaction evidence="9 10">
        <text>hydrogencarbonate + H(+) = CO2 + H2O</text>
        <dbReference type="Rhea" id="RHEA:10748"/>
        <dbReference type="ChEBI" id="CHEBI:15377"/>
        <dbReference type="ChEBI" id="CHEBI:15378"/>
        <dbReference type="ChEBI" id="CHEBI:16526"/>
        <dbReference type="ChEBI" id="CHEBI:17544"/>
        <dbReference type="EC" id="4.2.1.1"/>
    </reaction>
</comment>
<evidence type="ECO:0000256" key="11">
    <source>
        <dbReference type="SAM" id="MobiDB-lite"/>
    </source>
</evidence>
<gene>
    <name evidence="13" type="ORF">HRI_004486700</name>
</gene>
<dbReference type="SMART" id="SM01057">
    <property type="entry name" value="Carb_anhydrase"/>
    <property type="match status" value="1"/>
</dbReference>
<dbReference type="CDD" id="cd03124">
    <property type="entry name" value="alpha_CA_prokaryotic_like"/>
    <property type="match status" value="1"/>
</dbReference>
<comment type="function">
    <text evidence="2 10">Reversible hydration of carbon dioxide.</text>
</comment>
<dbReference type="GO" id="GO:0008270">
    <property type="term" value="F:zinc ion binding"/>
    <property type="evidence" value="ECO:0007669"/>
    <property type="project" value="UniProtKB-UniRule"/>
</dbReference>
<feature type="region of interest" description="Disordered" evidence="11">
    <location>
        <begin position="237"/>
        <end position="256"/>
    </location>
</feature>
<dbReference type="EC" id="4.2.1.1" evidence="5 10"/>
<evidence type="ECO:0000256" key="4">
    <source>
        <dbReference type="ARBA" id="ARBA00006365"/>
    </source>
</evidence>
<protein>
    <recommendedName>
        <fullName evidence="5 10">Carbonic anhydrase</fullName>
        <ecNumber evidence="5 10">4.2.1.1</ecNumber>
    </recommendedName>
</protein>
<keyword evidence="8 10" id="KW-0456">Lyase</keyword>
<dbReference type="EMBL" id="BSYR01000050">
    <property type="protein sequence ID" value="GMJ08175.1"/>
    <property type="molecule type" value="Genomic_DNA"/>
</dbReference>
<reference evidence="13" key="1">
    <citation type="submission" date="2023-05" db="EMBL/GenBank/DDBJ databases">
        <title>Genome and transcriptome analyses reveal genes involved in the formation of fine ridges on petal epidermal cells in Hibiscus trionum.</title>
        <authorList>
            <person name="Koshimizu S."/>
            <person name="Masuda S."/>
            <person name="Ishii T."/>
            <person name="Shirasu K."/>
            <person name="Hoshino A."/>
            <person name="Arita M."/>
        </authorList>
    </citation>
    <scope>NUCLEOTIDE SEQUENCE</scope>
    <source>
        <strain evidence="13">Hamamatsu line</strain>
    </source>
</reference>
<evidence type="ECO:0000313" key="13">
    <source>
        <dbReference type="EMBL" id="GMJ08175.1"/>
    </source>
</evidence>
<keyword evidence="14" id="KW-1185">Reference proteome</keyword>
<comment type="cofactor">
    <cofactor evidence="1 10">
        <name>Zn(2+)</name>
        <dbReference type="ChEBI" id="CHEBI:29105"/>
    </cofactor>
</comment>
<dbReference type="Proteomes" id="UP001165190">
    <property type="component" value="Unassembled WGS sequence"/>
</dbReference>
<evidence type="ECO:0000256" key="2">
    <source>
        <dbReference type="ARBA" id="ARBA00002904"/>
    </source>
</evidence>
<dbReference type="AlphaFoldDB" id="A0A9W7J6C2"/>
<keyword evidence="7 10" id="KW-0862">Zinc</keyword>
<evidence type="ECO:0000256" key="9">
    <source>
        <dbReference type="ARBA" id="ARBA00048348"/>
    </source>
</evidence>
<name>A0A9W7J6C2_HIBTR</name>
<dbReference type="PROSITE" id="PS51257">
    <property type="entry name" value="PROKAR_LIPOPROTEIN"/>
    <property type="match status" value="1"/>
</dbReference>
<sequence>MKFSNNAKFAFAFFLFSSPFLLACSQSGSEHEFNYEEGTGRGASRWGTLKPEWITCSAGQHQSPINIRTVQLNSQLRDLQRNYTFARAVLRNGTVNVEVNFTGNAGSITINGIVYRAENIHWHSPSEHTLDGIRFPLEVHIVHRSDQNDIAVVSFLYRYGLPDLFIATILPNIVLLRQTDRGVGLINPESVGFPGSSYYRYNGSLTVPPCTEGVVWTVFQKIKQVSRSQVEALRNVLPPQNRNNSRPTQPLNNRDVLFRPGGAASLDNISNP</sequence>
<dbReference type="SUPFAM" id="SSF51069">
    <property type="entry name" value="Carbonic anhydrase"/>
    <property type="match status" value="1"/>
</dbReference>
<evidence type="ECO:0000259" key="12">
    <source>
        <dbReference type="PROSITE" id="PS51144"/>
    </source>
</evidence>
<evidence type="ECO:0000256" key="7">
    <source>
        <dbReference type="ARBA" id="ARBA00022833"/>
    </source>
</evidence>
<dbReference type="InterPro" id="IPR041891">
    <property type="entry name" value="Alpha_CA_prokaryot-like"/>
</dbReference>
<evidence type="ECO:0000256" key="5">
    <source>
        <dbReference type="ARBA" id="ARBA00012925"/>
    </source>
</evidence>
<evidence type="ECO:0000313" key="14">
    <source>
        <dbReference type="Proteomes" id="UP001165190"/>
    </source>
</evidence>
<feature type="compositionally biased region" description="Polar residues" evidence="11">
    <location>
        <begin position="238"/>
        <end position="252"/>
    </location>
</feature>
<dbReference type="GO" id="GO:0004089">
    <property type="term" value="F:carbonate dehydratase activity"/>
    <property type="evidence" value="ECO:0007669"/>
    <property type="project" value="UniProtKB-UniRule"/>
</dbReference>
<proteinExistence type="inferred from homology"/>
<keyword evidence="6 10" id="KW-0479">Metal-binding</keyword>
<dbReference type="InterPro" id="IPR018338">
    <property type="entry name" value="Carbonic_anhydrase_a-class_CS"/>
</dbReference>
<organism evidence="13 14">
    <name type="scientific">Hibiscus trionum</name>
    <name type="common">Flower of an hour</name>
    <dbReference type="NCBI Taxonomy" id="183268"/>
    <lineage>
        <taxon>Eukaryota</taxon>
        <taxon>Viridiplantae</taxon>
        <taxon>Streptophyta</taxon>
        <taxon>Embryophyta</taxon>
        <taxon>Tracheophyta</taxon>
        <taxon>Spermatophyta</taxon>
        <taxon>Magnoliopsida</taxon>
        <taxon>eudicotyledons</taxon>
        <taxon>Gunneridae</taxon>
        <taxon>Pentapetalae</taxon>
        <taxon>rosids</taxon>
        <taxon>malvids</taxon>
        <taxon>Malvales</taxon>
        <taxon>Malvaceae</taxon>
        <taxon>Malvoideae</taxon>
        <taxon>Hibiscus</taxon>
    </lineage>
</organism>
<dbReference type="InterPro" id="IPR001148">
    <property type="entry name" value="CA_dom"/>
</dbReference>
<dbReference type="PANTHER" id="PTHR18952">
    <property type="entry name" value="CARBONIC ANHYDRASE"/>
    <property type="match status" value="1"/>
</dbReference>
<feature type="signal peptide" evidence="10">
    <location>
        <begin position="1"/>
        <end position="25"/>
    </location>
</feature>
<dbReference type="PROSITE" id="PS51144">
    <property type="entry name" value="ALPHA_CA_2"/>
    <property type="match status" value="1"/>
</dbReference>
<dbReference type="InterPro" id="IPR023561">
    <property type="entry name" value="Carbonic_anhydrase_a-class"/>
</dbReference>
<dbReference type="GO" id="GO:0006730">
    <property type="term" value="P:one-carbon metabolic process"/>
    <property type="evidence" value="ECO:0007669"/>
    <property type="project" value="TreeGrafter"/>
</dbReference>
<dbReference type="OrthoDB" id="429145at2759"/>
<accession>A0A9W7J6C2</accession>
<evidence type="ECO:0000256" key="8">
    <source>
        <dbReference type="ARBA" id="ARBA00023239"/>
    </source>
</evidence>
<evidence type="ECO:0000256" key="10">
    <source>
        <dbReference type="RuleBase" id="RU367011"/>
    </source>
</evidence>
<comment type="similarity">
    <text evidence="4">Belongs to the alpha-class carbonic anhydrase family.</text>
</comment>
<dbReference type="Pfam" id="PF00194">
    <property type="entry name" value="Carb_anhydrase"/>
    <property type="match status" value="1"/>
</dbReference>
<evidence type="ECO:0000256" key="3">
    <source>
        <dbReference type="ARBA" id="ARBA00004470"/>
    </source>
</evidence>
<feature type="chain" id="PRO_5041017042" description="Carbonic anhydrase" evidence="10">
    <location>
        <begin position="26"/>
        <end position="272"/>
    </location>
</feature>
<comment type="caution">
    <text evidence="13">The sequence shown here is derived from an EMBL/GenBank/DDBJ whole genome shotgun (WGS) entry which is preliminary data.</text>
</comment>
<dbReference type="GO" id="GO:0009570">
    <property type="term" value="C:chloroplast stroma"/>
    <property type="evidence" value="ECO:0007669"/>
    <property type="project" value="UniProtKB-SubCell"/>
</dbReference>
<comment type="subcellular location">
    <subcellularLocation>
        <location evidence="3">Plastid</location>
        <location evidence="3">Chloroplast stroma</location>
    </subcellularLocation>
</comment>
<evidence type="ECO:0000256" key="1">
    <source>
        <dbReference type="ARBA" id="ARBA00001947"/>
    </source>
</evidence>
<evidence type="ECO:0000256" key="6">
    <source>
        <dbReference type="ARBA" id="ARBA00022723"/>
    </source>
</evidence>
<comment type="similarity">
    <text evidence="10">Belongs to the alpha-carbonic anhydrase family.</text>
</comment>
<feature type="domain" description="Alpha-carbonic anhydrase" evidence="12">
    <location>
        <begin position="31"/>
        <end position="260"/>
    </location>
</feature>
<dbReference type="InterPro" id="IPR036398">
    <property type="entry name" value="CA_dom_sf"/>
</dbReference>
<dbReference type="PANTHER" id="PTHR18952:SF222">
    <property type="entry name" value="CARBONIC ANHYDRASE"/>
    <property type="match status" value="1"/>
</dbReference>